<dbReference type="PANTHER" id="PTHR24198:SF165">
    <property type="entry name" value="ANKYRIN REPEAT-CONTAINING PROTEIN-RELATED"/>
    <property type="match status" value="1"/>
</dbReference>
<proteinExistence type="predicted"/>
<dbReference type="PROSITE" id="PS50225">
    <property type="entry name" value="SOCS"/>
    <property type="match status" value="1"/>
</dbReference>
<keyword evidence="2 3" id="KW-0040">ANK repeat</keyword>
<organism evidence="5 6">
    <name type="scientific">Patella caerulea</name>
    <name type="common">Rayed Mediterranean limpet</name>
    <dbReference type="NCBI Taxonomy" id="87958"/>
    <lineage>
        <taxon>Eukaryota</taxon>
        <taxon>Metazoa</taxon>
        <taxon>Spiralia</taxon>
        <taxon>Lophotrochozoa</taxon>
        <taxon>Mollusca</taxon>
        <taxon>Gastropoda</taxon>
        <taxon>Patellogastropoda</taxon>
        <taxon>Patelloidea</taxon>
        <taxon>Patellidae</taxon>
        <taxon>Patella</taxon>
    </lineage>
</organism>
<dbReference type="SUPFAM" id="SSF48403">
    <property type="entry name" value="Ankyrin repeat"/>
    <property type="match status" value="2"/>
</dbReference>
<dbReference type="InterPro" id="IPR002110">
    <property type="entry name" value="Ankyrin_rpt"/>
</dbReference>
<dbReference type="PANTHER" id="PTHR24198">
    <property type="entry name" value="ANKYRIN REPEAT AND PROTEIN KINASE DOMAIN-CONTAINING PROTEIN"/>
    <property type="match status" value="1"/>
</dbReference>
<dbReference type="GO" id="GO:0035556">
    <property type="term" value="P:intracellular signal transduction"/>
    <property type="evidence" value="ECO:0007669"/>
    <property type="project" value="InterPro"/>
</dbReference>
<feature type="repeat" description="ANK" evidence="3">
    <location>
        <begin position="134"/>
        <end position="166"/>
    </location>
</feature>
<dbReference type="Pfam" id="PF07525">
    <property type="entry name" value="SOCS_box"/>
    <property type="match status" value="1"/>
</dbReference>
<feature type="repeat" description="ANK" evidence="3">
    <location>
        <begin position="438"/>
        <end position="470"/>
    </location>
</feature>
<reference evidence="5 6" key="1">
    <citation type="submission" date="2024-01" db="EMBL/GenBank/DDBJ databases">
        <title>The genome of the rayed Mediterranean limpet Patella caerulea (Linnaeus, 1758).</title>
        <authorList>
            <person name="Anh-Thu Weber A."/>
            <person name="Halstead-Nussloch G."/>
        </authorList>
    </citation>
    <scope>NUCLEOTIDE SEQUENCE [LARGE SCALE GENOMIC DNA]</scope>
    <source>
        <strain evidence="5">AATW-2023a</strain>
        <tissue evidence="5">Whole specimen</tissue>
    </source>
</reference>
<dbReference type="SUPFAM" id="SSF158235">
    <property type="entry name" value="SOCS box-like"/>
    <property type="match status" value="1"/>
</dbReference>
<dbReference type="PROSITE" id="PS50297">
    <property type="entry name" value="ANK_REP_REGION"/>
    <property type="match status" value="4"/>
</dbReference>
<feature type="repeat" description="ANK" evidence="3">
    <location>
        <begin position="7"/>
        <end position="34"/>
    </location>
</feature>
<evidence type="ECO:0000313" key="6">
    <source>
        <dbReference type="Proteomes" id="UP001347796"/>
    </source>
</evidence>
<keyword evidence="6" id="KW-1185">Reference proteome</keyword>
<dbReference type="EMBL" id="JAZGQO010000002">
    <property type="protein sequence ID" value="KAK6189798.1"/>
    <property type="molecule type" value="Genomic_DNA"/>
</dbReference>
<accession>A0AAN8PY83</accession>
<dbReference type="Gene3D" id="1.25.40.20">
    <property type="entry name" value="Ankyrin repeat-containing domain"/>
    <property type="match status" value="5"/>
</dbReference>
<dbReference type="Proteomes" id="UP001347796">
    <property type="component" value="Unassembled WGS sequence"/>
</dbReference>
<protein>
    <recommendedName>
        <fullName evidence="4">SOCS box domain-containing protein</fullName>
    </recommendedName>
</protein>
<dbReference type="InterPro" id="IPR001496">
    <property type="entry name" value="SOCS_box"/>
</dbReference>
<evidence type="ECO:0000256" key="1">
    <source>
        <dbReference type="ARBA" id="ARBA00022737"/>
    </source>
</evidence>
<dbReference type="AlphaFoldDB" id="A0AAN8PY83"/>
<comment type="caution">
    <text evidence="5">The sequence shown here is derived from an EMBL/GenBank/DDBJ whole genome shotgun (WGS) entry which is preliminary data.</text>
</comment>
<dbReference type="Pfam" id="PF12796">
    <property type="entry name" value="Ank_2"/>
    <property type="match status" value="3"/>
</dbReference>
<feature type="repeat" description="ANK" evidence="3">
    <location>
        <begin position="101"/>
        <end position="133"/>
    </location>
</feature>
<evidence type="ECO:0000259" key="4">
    <source>
        <dbReference type="PROSITE" id="PS50225"/>
    </source>
</evidence>
<evidence type="ECO:0000256" key="2">
    <source>
        <dbReference type="ARBA" id="ARBA00023043"/>
    </source>
</evidence>
<feature type="domain" description="SOCS box" evidence="4">
    <location>
        <begin position="357"/>
        <end position="393"/>
    </location>
</feature>
<dbReference type="PROSITE" id="PS50088">
    <property type="entry name" value="ANK_REPEAT"/>
    <property type="match status" value="7"/>
</dbReference>
<gene>
    <name evidence="5" type="ORF">SNE40_001790</name>
</gene>
<dbReference type="SMART" id="SM00969">
    <property type="entry name" value="SOCS_box"/>
    <property type="match status" value="1"/>
</dbReference>
<sequence length="675" mass="75048">MSLNHNLHTAITNGDESEVQILLKDGANVNAVLSRLTPFANAIESGHREIAMRLLSNEKFDPNVKNEMDRNSLFFASKAGEVEMMELLINMGGEPDCADIRGVTPLGATAWYDHHQATKILIQKGARVNTADIGGETPLYRACSNVSGQVAKTLLEYECNIDATTNLRHSYPMTTAIMASIPSKYEMEVRGRKMSEMIEIVKLLLRENCNLNIADKNGQTALHHAVDNNEYHSACLFMEHGCDLNTRDNKGLSPLHLAILPDRPKYELALCLLHYGCDANQKLRDPETGEDVLPINLVLKSESTNPEIEHDRQKLLDTLIMATDFSNHALSSLKGGNSLQKDVNQSNNSNQMQWNWPFSFQHQCRLTIRRLLASHMLPKIDALPVGWCLKRFLALDCDYKKHHPLTTAELHTLVTDNDIKGLEHLVKSKTVDVNRSLRHKTPLTLAAHYGHVECSIFLLHCGAKASDVDPCGQSAVHVAAANGKIPLLELLICQEMDINAENKQNNTPLLEAAINGQFEAAILLCLNGGNPSLVGMSEIPALHYAAGSGHAVATETFATRQDNLNMLDRTGNTALHIAASRGFLYLRNNVRLPALYKDKTLEMLDAVKMMLSDSNPKYIHQEVVDHVTVIKCLLANGCDPRIRNQDSKNALDISRECGFHEVNRLLQDWINEHSE</sequence>
<dbReference type="CDD" id="cd03587">
    <property type="entry name" value="SOCS"/>
    <property type="match status" value="1"/>
</dbReference>
<evidence type="ECO:0000313" key="5">
    <source>
        <dbReference type="EMBL" id="KAK6189798.1"/>
    </source>
</evidence>
<keyword evidence="1" id="KW-0677">Repeat</keyword>
<dbReference type="InterPro" id="IPR036036">
    <property type="entry name" value="SOCS_box-like_dom_sf"/>
</dbReference>
<evidence type="ECO:0000256" key="3">
    <source>
        <dbReference type="PROSITE-ProRule" id="PRU00023"/>
    </source>
</evidence>
<name>A0AAN8PY83_PATCE</name>
<feature type="repeat" description="ANK" evidence="3">
    <location>
        <begin position="471"/>
        <end position="503"/>
    </location>
</feature>
<feature type="repeat" description="ANK" evidence="3">
    <location>
        <begin position="250"/>
        <end position="284"/>
    </location>
</feature>
<dbReference type="InterPro" id="IPR036770">
    <property type="entry name" value="Ankyrin_rpt-contain_sf"/>
</dbReference>
<feature type="repeat" description="ANK" evidence="3">
    <location>
        <begin position="217"/>
        <end position="249"/>
    </location>
</feature>
<dbReference type="SMART" id="SM00248">
    <property type="entry name" value="ANK"/>
    <property type="match status" value="14"/>
</dbReference>